<keyword evidence="3" id="KW-1185">Reference proteome</keyword>
<evidence type="ECO:0000259" key="1">
    <source>
        <dbReference type="Pfam" id="PF00156"/>
    </source>
</evidence>
<protein>
    <submittedName>
        <fullName evidence="2">Putative phosphoribosyltransferase</fullName>
    </submittedName>
</protein>
<organism evidence="2 3">
    <name type="scientific">Chitinophaga polysaccharea</name>
    <dbReference type="NCBI Taxonomy" id="1293035"/>
    <lineage>
        <taxon>Bacteria</taxon>
        <taxon>Pseudomonadati</taxon>
        <taxon>Bacteroidota</taxon>
        <taxon>Chitinophagia</taxon>
        <taxon>Chitinophagales</taxon>
        <taxon>Chitinophagaceae</taxon>
        <taxon>Chitinophaga</taxon>
    </lineage>
</organism>
<dbReference type="Gene3D" id="3.40.50.2020">
    <property type="match status" value="1"/>
</dbReference>
<gene>
    <name evidence="2" type="ORF">FHW36_11034</name>
</gene>
<accession>A0A561P9X4</accession>
<dbReference type="InterPro" id="IPR000836">
    <property type="entry name" value="PRTase_dom"/>
</dbReference>
<evidence type="ECO:0000313" key="2">
    <source>
        <dbReference type="EMBL" id="TWF34836.1"/>
    </source>
</evidence>
<dbReference type="GO" id="GO:0016757">
    <property type="term" value="F:glycosyltransferase activity"/>
    <property type="evidence" value="ECO:0007669"/>
    <property type="project" value="UniProtKB-KW"/>
</dbReference>
<dbReference type="Proteomes" id="UP000320811">
    <property type="component" value="Unassembled WGS sequence"/>
</dbReference>
<dbReference type="RefSeq" id="WP_145673506.1">
    <property type="nucleotide sequence ID" value="NZ_VIWO01000010.1"/>
</dbReference>
<dbReference type="EMBL" id="VIWO01000010">
    <property type="protein sequence ID" value="TWF34836.1"/>
    <property type="molecule type" value="Genomic_DNA"/>
</dbReference>
<reference evidence="2 3" key="1">
    <citation type="submission" date="2019-06" db="EMBL/GenBank/DDBJ databases">
        <title>Sorghum-associated microbial communities from plants grown in Nebraska, USA.</title>
        <authorList>
            <person name="Schachtman D."/>
        </authorList>
    </citation>
    <scope>NUCLEOTIDE SEQUENCE [LARGE SCALE GENOMIC DNA]</scope>
    <source>
        <strain evidence="2 3">1209</strain>
    </source>
</reference>
<feature type="domain" description="Phosphoribosyltransferase" evidence="1">
    <location>
        <begin position="16"/>
        <end position="170"/>
    </location>
</feature>
<dbReference type="OrthoDB" id="9810066at2"/>
<proteinExistence type="predicted"/>
<dbReference type="Pfam" id="PF00156">
    <property type="entry name" value="Pribosyltran"/>
    <property type="match status" value="1"/>
</dbReference>
<dbReference type="Gene3D" id="3.30.1310.20">
    <property type="entry name" value="PRTase-like"/>
    <property type="match status" value="1"/>
</dbReference>
<dbReference type="AlphaFoldDB" id="A0A561P9X4"/>
<comment type="caution">
    <text evidence="2">The sequence shown here is derived from an EMBL/GenBank/DDBJ whole genome shotgun (WGS) entry which is preliminary data.</text>
</comment>
<keyword evidence="2" id="KW-0328">Glycosyltransferase</keyword>
<dbReference type="CDD" id="cd06223">
    <property type="entry name" value="PRTases_typeI"/>
    <property type="match status" value="1"/>
</dbReference>
<evidence type="ECO:0000313" key="3">
    <source>
        <dbReference type="Proteomes" id="UP000320811"/>
    </source>
</evidence>
<keyword evidence="2" id="KW-0808">Transferase</keyword>
<dbReference type="SUPFAM" id="SSF53271">
    <property type="entry name" value="PRTase-like"/>
    <property type="match status" value="1"/>
</dbReference>
<sequence length="210" mass="22997">MFSNRITAGIQLAPLLDKYKGQNAIVLGVPRGGVPIAYIIAQTLQLPLSLTLTKKIGHPDNEEYAVGAVSLTDSYIVPHENVSDAYLQKTIRNARARLAEMQRLYLGNQPPAYVTGKIVIIVDDGIATGNTLLATIKMLRKKHPEKIVVAAPIASKAAYELLRRTADEVTVLYIPEIFIGVGAFYDDFSEVSDQEVIKYLRAAKNSEATN</sequence>
<dbReference type="InterPro" id="IPR029057">
    <property type="entry name" value="PRTase-like"/>
</dbReference>
<name>A0A561P9X4_9BACT</name>